<dbReference type="GO" id="GO:0071013">
    <property type="term" value="C:catalytic step 2 spliceosome"/>
    <property type="evidence" value="ECO:0007669"/>
    <property type="project" value="TreeGrafter"/>
</dbReference>
<reference evidence="6" key="2">
    <citation type="submission" date="2025-08" db="UniProtKB">
        <authorList>
            <consortium name="RefSeq"/>
        </authorList>
    </citation>
    <scope>IDENTIFICATION</scope>
</reference>
<dbReference type="PANTHER" id="PTHR10553">
    <property type="entry name" value="SMALL NUCLEAR RIBONUCLEOPROTEIN"/>
    <property type="match status" value="1"/>
</dbReference>
<proteinExistence type="inferred from homology"/>
<keyword evidence="5" id="KW-1185">Reference proteome</keyword>
<evidence type="ECO:0000313" key="6">
    <source>
        <dbReference type="RefSeq" id="XP_028019650.2"/>
    </source>
</evidence>
<evidence type="ECO:0000256" key="3">
    <source>
        <dbReference type="ARBA" id="ARBA00041356"/>
    </source>
</evidence>
<reference evidence="5" key="1">
    <citation type="submission" date="2025-05" db="UniProtKB">
        <authorList>
            <consortium name="RefSeq"/>
        </authorList>
    </citation>
    <scope>NUCLEOTIDE SEQUENCE [LARGE SCALE GENOMIC DNA]</scope>
</reference>
<evidence type="ECO:0000313" key="5">
    <source>
        <dbReference type="Proteomes" id="UP001652580"/>
    </source>
</evidence>
<evidence type="ECO:0000259" key="4">
    <source>
        <dbReference type="Pfam" id="PF01423"/>
    </source>
</evidence>
<dbReference type="GO" id="GO:0043186">
    <property type="term" value="C:P granule"/>
    <property type="evidence" value="ECO:0007669"/>
    <property type="project" value="TreeGrafter"/>
</dbReference>
<accession>A0A452C9J8</accession>
<dbReference type="GO" id="GO:0005686">
    <property type="term" value="C:U2 snRNP"/>
    <property type="evidence" value="ECO:0007669"/>
    <property type="project" value="TreeGrafter"/>
</dbReference>
<feature type="domain" description="Sm" evidence="4">
    <location>
        <begin position="8"/>
        <end position="63"/>
    </location>
</feature>
<dbReference type="InterPro" id="IPR044641">
    <property type="entry name" value="Lsm7/SmG-like"/>
</dbReference>
<dbReference type="Gene3D" id="2.30.30.100">
    <property type="match status" value="1"/>
</dbReference>
<dbReference type="STRING" id="310752.A0A452C9J8"/>
<dbReference type="GeneID" id="114236421"/>
<dbReference type="InterPro" id="IPR010920">
    <property type="entry name" value="LSM_dom_sf"/>
</dbReference>
<dbReference type="PANTHER" id="PTHR10553:SF2">
    <property type="entry name" value="SMALL NUCLEAR RIBONUCLEOPROTEIN G"/>
    <property type="match status" value="1"/>
</dbReference>
<dbReference type="SUPFAM" id="SSF50182">
    <property type="entry name" value="Sm-like ribonucleoproteins"/>
    <property type="match status" value="1"/>
</dbReference>
<dbReference type="Proteomes" id="UP001652580">
    <property type="component" value="Chromosome 1"/>
</dbReference>
<protein>
    <recommendedName>
        <fullName evidence="3">Sm protein G</fullName>
    </recommendedName>
</protein>
<dbReference type="AlphaFoldDB" id="A0A452C9J8"/>
<dbReference type="GO" id="GO:0005685">
    <property type="term" value="C:U1 snRNP"/>
    <property type="evidence" value="ECO:0007669"/>
    <property type="project" value="TreeGrafter"/>
</dbReference>
<dbReference type="GO" id="GO:0005687">
    <property type="term" value="C:U4 snRNP"/>
    <property type="evidence" value="ECO:0007669"/>
    <property type="project" value="TreeGrafter"/>
</dbReference>
<comment type="similarity">
    <text evidence="1">Belongs to the snRNP Sm proteins family.</text>
</comment>
<organism evidence="5 6">
    <name type="scientific">Balaenoptera acutorostrata</name>
    <name type="common">Common minke whale</name>
    <name type="synonym">Balaena rostrata</name>
    <dbReference type="NCBI Taxonomy" id="9767"/>
    <lineage>
        <taxon>Eukaryota</taxon>
        <taxon>Metazoa</taxon>
        <taxon>Chordata</taxon>
        <taxon>Craniata</taxon>
        <taxon>Vertebrata</taxon>
        <taxon>Euteleostomi</taxon>
        <taxon>Mammalia</taxon>
        <taxon>Eutheria</taxon>
        <taxon>Laurasiatheria</taxon>
        <taxon>Artiodactyla</taxon>
        <taxon>Whippomorpha</taxon>
        <taxon>Cetacea</taxon>
        <taxon>Mysticeti</taxon>
        <taxon>Balaenopteridae</taxon>
        <taxon>Balaenoptera</taxon>
    </lineage>
</organism>
<dbReference type="GO" id="GO:0097526">
    <property type="term" value="C:spliceosomal tri-snRNP complex"/>
    <property type="evidence" value="ECO:0007669"/>
    <property type="project" value="TreeGrafter"/>
</dbReference>
<keyword evidence="2" id="KW-0687">Ribonucleoprotein</keyword>
<dbReference type="Pfam" id="PF01423">
    <property type="entry name" value="LSM"/>
    <property type="match status" value="1"/>
</dbReference>
<evidence type="ECO:0000256" key="1">
    <source>
        <dbReference type="ARBA" id="ARBA00006850"/>
    </source>
</evidence>
<dbReference type="InParanoid" id="A0A452C9J8"/>
<dbReference type="GO" id="GO:0071004">
    <property type="term" value="C:U2-type prespliceosome"/>
    <property type="evidence" value="ECO:0007669"/>
    <property type="project" value="TreeGrafter"/>
</dbReference>
<dbReference type="InterPro" id="IPR001163">
    <property type="entry name" value="Sm_dom_euk/arc"/>
</dbReference>
<dbReference type="GO" id="GO:0000398">
    <property type="term" value="P:mRNA splicing, via spliceosome"/>
    <property type="evidence" value="ECO:0007669"/>
    <property type="project" value="TreeGrafter"/>
</dbReference>
<evidence type="ECO:0000256" key="2">
    <source>
        <dbReference type="ARBA" id="ARBA00023274"/>
    </source>
</evidence>
<name>A0A452C9J8_BALAC</name>
<dbReference type="GO" id="GO:0005682">
    <property type="term" value="C:U5 snRNP"/>
    <property type="evidence" value="ECO:0007669"/>
    <property type="project" value="TreeGrafter"/>
</dbReference>
<sequence length="68" mass="7894">MSQAHPPYLKKFIEKKLSLKLNCGRHVRGILWRSDSFMSPVVDECVEMVTSRQQKDTRMVVIRIVSSC</sequence>
<dbReference type="GO" id="GO:0005689">
    <property type="term" value="C:U12-type spliceosomal complex"/>
    <property type="evidence" value="ECO:0007669"/>
    <property type="project" value="TreeGrafter"/>
</dbReference>
<dbReference type="GO" id="GO:0071011">
    <property type="term" value="C:precatalytic spliceosome"/>
    <property type="evidence" value="ECO:0007669"/>
    <property type="project" value="TreeGrafter"/>
</dbReference>
<dbReference type="GO" id="GO:0034719">
    <property type="term" value="C:SMN-Sm protein complex"/>
    <property type="evidence" value="ECO:0007669"/>
    <property type="project" value="TreeGrafter"/>
</dbReference>
<dbReference type="RefSeq" id="XP_028019650.2">
    <property type="nucleotide sequence ID" value="XM_028163849.2"/>
</dbReference>
<gene>
    <name evidence="6" type="primary">LOC114236421</name>
</gene>
<dbReference type="GO" id="GO:0003723">
    <property type="term" value="F:RNA binding"/>
    <property type="evidence" value="ECO:0007669"/>
    <property type="project" value="TreeGrafter"/>
</dbReference>